<dbReference type="RefSeq" id="WP_131760883.1">
    <property type="nucleotide sequence ID" value="NZ_CAACUY010000135.1"/>
</dbReference>
<reference evidence="3" key="1">
    <citation type="journal article" date="2019" name="Int. J. Syst. Evol. Microbiol.">
        <title>The Global Catalogue of Microorganisms (GCM) 10K type strain sequencing project: providing services to taxonomists for standard genome sequencing and annotation.</title>
        <authorList>
            <consortium name="The Broad Institute Genomics Platform"/>
            <consortium name="The Broad Institute Genome Sequencing Center for Infectious Disease"/>
            <person name="Wu L."/>
            <person name="Ma J."/>
        </authorList>
    </citation>
    <scope>NUCLEOTIDE SEQUENCE [LARGE SCALE GENOMIC DNA]</scope>
    <source>
        <strain evidence="3">JCM 9371</strain>
    </source>
</reference>
<proteinExistence type="predicted"/>
<evidence type="ECO:0000313" key="2">
    <source>
        <dbReference type="EMBL" id="MFD0687277.1"/>
    </source>
</evidence>
<accession>A0ABW2XR22</accession>
<evidence type="ECO:0000313" key="3">
    <source>
        <dbReference type="Proteomes" id="UP001597063"/>
    </source>
</evidence>
<dbReference type="Gene3D" id="3.40.50.1820">
    <property type="entry name" value="alpha/beta hydrolase"/>
    <property type="match status" value="1"/>
</dbReference>
<organism evidence="2 3">
    <name type="scientific">Actinomadura fibrosa</name>
    <dbReference type="NCBI Taxonomy" id="111802"/>
    <lineage>
        <taxon>Bacteria</taxon>
        <taxon>Bacillati</taxon>
        <taxon>Actinomycetota</taxon>
        <taxon>Actinomycetes</taxon>
        <taxon>Streptosporangiales</taxon>
        <taxon>Thermomonosporaceae</taxon>
        <taxon>Actinomadura</taxon>
    </lineage>
</organism>
<dbReference type="InterPro" id="IPR002918">
    <property type="entry name" value="Lipase_EstA/Esterase_EstB"/>
</dbReference>
<dbReference type="Proteomes" id="UP001597063">
    <property type="component" value="Unassembled WGS sequence"/>
</dbReference>
<gene>
    <name evidence="2" type="ORF">ACFQZM_22450</name>
</gene>
<keyword evidence="1" id="KW-0732">Signal</keyword>
<evidence type="ECO:0000256" key="1">
    <source>
        <dbReference type="SAM" id="SignalP"/>
    </source>
</evidence>
<feature type="signal peptide" evidence="1">
    <location>
        <begin position="1"/>
        <end position="32"/>
    </location>
</feature>
<name>A0ABW2XR22_9ACTN</name>
<protein>
    <submittedName>
        <fullName evidence="2">Esterase/lipase family protein</fullName>
    </submittedName>
</protein>
<dbReference type="SUPFAM" id="SSF53474">
    <property type="entry name" value="alpha/beta-Hydrolases"/>
    <property type="match status" value="1"/>
</dbReference>
<keyword evidence="3" id="KW-1185">Reference proteome</keyword>
<sequence>MTSSVRATVGKALAVASTALMLAVAAAVPAGATPSSGLNDWTCRPSPAHPYPVVLLHGAVLNAQLNWLYYGPQLAAAGYCVFAPTHGGRLPVVPLGGVDFVEKSAREAASYMDRVLEATQAEKVDLVGYSLGGFESVFIPKFIPGKAERIRHVVSLGGPIHGTDYGGLLKLEEALLLRAPADYLHENFGCAPCVQLEEGGDPVDQLLTGRITRPGIDYTMIASQHDEFVTPPDRAFIPEPGVKNIFVQHYCPSDISGHAGLLYNAAVGALIQRALDPGHKRRIPCGLSLPA</sequence>
<comment type="caution">
    <text evidence="2">The sequence shown here is derived from an EMBL/GenBank/DDBJ whole genome shotgun (WGS) entry which is preliminary data.</text>
</comment>
<dbReference type="Pfam" id="PF01674">
    <property type="entry name" value="Lipase_2"/>
    <property type="match status" value="1"/>
</dbReference>
<dbReference type="InterPro" id="IPR029058">
    <property type="entry name" value="AB_hydrolase_fold"/>
</dbReference>
<feature type="chain" id="PRO_5045260850" evidence="1">
    <location>
        <begin position="33"/>
        <end position="291"/>
    </location>
</feature>
<dbReference type="EMBL" id="JBHTGP010000012">
    <property type="protein sequence ID" value="MFD0687277.1"/>
    <property type="molecule type" value="Genomic_DNA"/>
</dbReference>